<evidence type="ECO:0000256" key="7">
    <source>
        <dbReference type="ARBA" id="ARBA00022840"/>
    </source>
</evidence>
<dbReference type="Proteomes" id="UP000010798">
    <property type="component" value="Chromosome"/>
</dbReference>
<dbReference type="PANTHER" id="PTHR34220">
    <property type="entry name" value="SENSOR HISTIDINE KINASE YPDA"/>
    <property type="match status" value="1"/>
</dbReference>
<dbReference type="InterPro" id="IPR010559">
    <property type="entry name" value="Sig_transdc_His_kin_internal"/>
</dbReference>
<evidence type="ECO:0000256" key="10">
    <source>
        <dbReference type="ARBA" id="ARBA00023136"/>
    </source>
</evidence>
<protein>
    <submittedName>
        <fullName evidence="15">Putative regulator of cell autolysis</fullName>
    </submittedName>
</protein>
<dbReference type="InterPro" id="IPR011620">
    <property type="entry name" value="Sig_transdc_His_kinase_LytS_TM"/>
</dbReference>
<dbReference type="Pfam" id="PF02518">
    <property type="entry name" value="HATPase_c"/>
    <property type="match status" value="1"/>
</dbReference>
<evidence type="ECO:0000256" key="3">
    <source>
        <dbReference type="ARBA" id="ARBA00022679"/>
    </source>
</evidence>
<feature type="domain" description="Signal transduction histidine kinase internal region" evidence="13">
    <location>
        <begin position="235"/>
        <end position="314"/>
    </location>
</feature>
<keyword evidence="7" id="KW-0067">ATP-binding</keyword>
<feature type="transmembrane region" description="Helical" evidence="11">
    <location>
        <begin position="80"/>
        <end position="99"/>
    </location>
</feature>
<keyword evidence="5" id="KW-0547">Nucleotide-binding</keyword>
<organism evidence="15 16">
    <name type="scientific">Singulisphaera acidiphila (strain ATCC BAA-1392 / DSM 18658 / VKM B-2454 / MOB10)</name>
    <dbReference type="NCBI Taxonomy" id="886293"/>
    <lineage>
        <taxon>Bacteria</taxon>
        <taxon>Pseudomonadati</taxon>
        <taxon>Planctomycetota</taxon>
        <taxon>Planctomycetia</taxon>
        <taxon>Isosphaerales</taxon>
        <taxon>Isosphaeraceae</taxon>
        <taxon>Singulisphaera</taxon>
    </lineage>
</organism>
<dbReference type="Pfam" id="PF07694">
    <property type="entry name" value="5TM-5TMR_LYT"/>
    <property type="match status" value="1"/>
</dbReference>
<evidence type="ECO:0000256" key="2">
    <source>
        <dbReference type="ARBA" id="ARBA00022475"/>
    </source>
</evidence>
<dbReference type="GO" id="GO:0071555">
    <property type="term" value="P:cell wall organization"/>
    <property type="evidence" value="ECO:0007669"/>
    <property type="project" value="InterPro"/>
</dbReference>
<feature type="transmembrane region" description="Helical" evidence="11">
    <location>
        <begin position="171"/>
        <end position="192"/>
    </location>
</feature>
<keyword evidence="8 11" id="KW-1133">Transmembrane helix</keyword>
<evidence type="ECO:0000256" key="11">
    <source>
        <dbReference type="SAM" id="Phobius"/>
    </source>
</evidence>
<evidence type="ECO:0000259" key="14">
    <source>
        <dbReference type="Pfam" id="PF07694"/>
    </source>
</evidence>
<dbReference type="AlphaFoldDB" id="L0DN20"/>
<feature type="transmembrane region" description="Helical" evidence="11">
    <location>
        <begin position="111"/>
        <end position="137"/>
    </location>
</feature>
<dbReference type="eggNOG" id="COG2972">
    <property type="taxonomic scope" value="Bacteria"/>
</dbReference>
<evidence type="ECO:0000256" key="5">
    <source>
        <dbReference type="ARBA" id="ARBA00022741"/>
    </source>
</evidence>
<name>L0DN20_SINAD</name>
<dbReference type="InterPro" id="IPR003594">
    <property type="entry name" value="HATPase_dom"/>
</dbReference>
<evidence type="ECO:0000256" key="1">
    <source>
        <dbReference type="ARBA" id="ARBA00004651"/>
    </source>
</evidence>
<evidence type="ECO:0000256" key="9">
    <source>
        <dbReference type="ARBA" id="ARBA00023012"/>
    </source>
</evidence>
<evidence type="ECO:0000313" key="16">
    <source>
        <dbReference type="Proteomes" id="UP000010798"/>
    </source>
</evidence>
<evidence type="ECO:0000256" key="4">
    <source>
        <dbReference type="ARBA" id="ARBA00022692"/>
    </source>
</evidence>
<feature type="transmembrane region" description="Helical" evidence="11">
    <location>
        <begin position="143"/>
        <end position="159"/>
    </location>
</feature>
<evidence type="ECO:0000259" key="13">
    <source>
        <dbReference type="Pfam" id="PF06580"/>
    </source>
</evidence>
<dbReference type="SUPFAM" id="SSF55874">
    <property type="entry name" value="ATPase domain of HSP90 chaperone/DNA topoisomerase II/histidine kinase"/>
    <property type="match status" value="1"/>
</dbReference>
<dbReference type="Pfam" id="PF06580">
    <property type="entry name" value="His_kinase"/>
    <property type="match status" value="1"/>
</dbReference>
<dbReference type="PANTHER" id="PTHR34220:SF7">
    <property type="entry name" value="SENSOR HISTIDINE KINASE YPDA"/>
    <property type="match status" value="1"/>
</dbReference>
<dbReference type="STRING" id="886293.Sinac_6704"/>
<keyword evidence="10 11" id="KW-0472">Membrane</keyword>
<feature type="domain" description="Signal transduction histidine kinase 5TM receptor LytS transmembrane region" evidence="14">
    <location>
        <begin position="84"/>
        <end position="193"/>
    </location>
</feature>
<dbReference type="EMBL" id="CP003364">
    <property type="protein sequence ID" value="AGA30774.1"/>
    <property type="molecule type" value="Genomic_DNA"/>
</dbReference>
<dbReference type="InterPro" id="IPR036890">
    <property type="entry name" value="HATPase_C_sf"/>
</dbReference>
<evidence type="ECO:0000313" key="15">
    <source>
        <dbReference type="EMBL" id="AGA30774.1"/>
    </source>
</evidence>
<feature type="domain" description="Histidine kinase/HSP90-like ATPase" evidence="12">
    <location>
        <begin position="334"/>
        <end position="433"/>
    </location>
</feature>
<keyword evidence="6" id="KW-0418">Kinase</keyword>
<reference evidence="15 16" key="1">
    <citation type="submission" date="2012-02" db="EMBL/GenBank/DDBJ databases">
        <title>Complete sequence of chromosome of Singulisphaera acidiphila DSM 18658.</title>
        <authorList>
            <consortium name="US DOE Joint Genome Institute (JGI-PGF)"/>
            <person name="Lucas S."/>
            <person name="Copeland A."/>
            <person name="Lapidus A."/>
            <person name="Glavina del Rio T."/>
            <person name="Dalin E."/>
            <person name="Tice H."/>
            <person name="Bruce D."/>
            <person name="Goodwin L."/>
            <person name="Pitluck S."/>
            <person name="Peters L."/>
            <person name="Ovchinnikova G."/>
            <person name="Chertkov O."/>
            <person name="Kyrpides N."/>
            <person name="Mavromatis K."/>
            <person name="Ivanova N."/>
            <person name="Brettin T."/>
            <person name="Detter J.C."/>
            <person name="Han C."/>
            <person name="Larimer F."/>
            <person name="Land M."/>
            <person name="Hauser L."/>
            <person name="Markowitz V."/>
            <person name="Cheng J.-F."/>
            <person name="Hugenholtz P."/>
            <person name="Woyke T."/>
            <person name="Wu D."/>
            <person name="Tindall B."/>
            <person name="Pomrenke H."/>
            <person name="Brambilla E."/>
            <person name="Klenk H.-P."/>
            <person name="Eisen J.A."/>
        </authorList>
    </citation>
    <scope>NUCLEOTIDE SEQUENCE [LARGE SCALE GENOMIC DNA]</scope>
    <source>
        <strain evidence="16">ATCC BAA-1392 / DSM 18658 / VKM B-2454 / MOB10</strain>
    </source>
</reference>
<dbReference type="HOGENOM" id="CLU_609566_0_0_0"/>
<dbReference type="eggNOG" id="COG3275">
    <property type="taxonomic scope" value="Bacteria"/>
</dbReference>
<evidence type="ECO:0000256" key="8">
    <source>
        <dbReference type="ARBA" id="ARBA00022989"/>
    </source>
</evidence>
<evidence type="ECO:0000256" key="6">
    <source>
        <dbReference type="ARBA" id="ARBA00022777"/>
    </source>
</evidence>
<gene>
    <name evidence="15" type="ordered locus">Sinac_6704</name>
</gene>
<dbReference type="InterPro" id="IPR050640">
    <property type="entry name" value="Bact_2-comp_sensor_kinase"/>
</dbReference>
<dbReference type="KEGG" id="saci:Sinac_6704"/>
<dbReference type="GO" id="GO:0000155">
    <property type="term" value="F:phosphorelay sensor kinase activity"/>
    <property type="evidence" value="ECO:0007669"/>
    <property type="project" value="InterPro"/>
</dbReference>
<evidence type="ECO:0000259" key="12">
    <source>
        <dbReference type="Pfam" id="PF02518"/>
    </source>
</evidence>
<sequence>MSPGSLGIFADLRAVVGLMVECHFRARDSCLGILPPRKDRLIDDVIHFTEQACILVALTFALAHADLVARQLRRGRSTRGSFAALLVFMGTALLVEVVAQRHAPAGAQTVAACAAGLLAGPWVGGTVGVGAVLLALALPMTESAPGLAAVFGGLAGGMIRRVWPAWGQRPLVGFILGLTASLGRHAIAAALVRTGSTAGLGVYDATLNGLGVALVLAVVAEVRAREDEARAASLAEIRALQARMHPHFLFNAMNSIAALSVLAPESVPVAISRLAQFLRWSFDWHDRPTVTLREELEVVDAYLDVEALRLGNRLVVERRVDSEVVEATVPPLSIQPLVENAVRHGLQPCAEGGRILLEACAEGTSLVIIVADTGMGIIQASTMRPASPNDDGAAHALTLLERRLRQIYDGTASLNVCGRPGGGTTVTLRLPLEVPPPPRESLHDPRCGR</sequence>
<dbReference type="Gene3D" id="3.30.565.10">
    <property type="entry name" value="Histidine kinase-like ATPase, C-terminal domain"/>
    <property type="match status" value="1"/>
</dbReference>
<dbReference type="GO" id="GO:0005524">
    <property type="term" value="F:ATP binding"/>
    <property type="evidence" value="ECO:0007669"/>
    <property type="project" value="UniProtKB-KW"/>
</dbReference>
<keyword evidence="3" id="KW-0808">Transferase</keyword>
<proteinExistence type="predicted"/>
<keyword evidence="16" id="KW-1185">Reference proteome</keyword>
<comment type="subcellular location">
    <subcellularLocation>
        <location evidence="1">Cell membrane</location>
        <topology evidence="1">Multi-pass membrane protein</topology>
    </subcellularLocation>
</comment>
<keyword evidence="4 11" id="KW-0812">Transmembrane</keyword>
<keyword evidence="2" id="KW-1003">Cell membrane</keyword>
<feature type="transmembrane region" description="Helical" evidence="11">
    <location>
        <begin position="198"/>
        <end position="220"/>
    </location>
</feature>
<keyword evidence="9" id="KW-0902">Two-component regulatory system</keyword>
<dbReference type="GO" id="GO:0005886">
    <property type="term" value="C:plasma membrane"/>
    <property type="evidence" value="ECO:0007669"/>
    <property type="project" value="UniProtKB-SubCell"/>
</dbReference>
<accession>L0DN20</accession>